<proteinExistence type="predicted"/>
<dbReference type="AlphaFoldDB" id="A0A248LLR7"/>
<evidence type="ECO:0000313" key="3">
    <source>
        <dbReference type="Proteomes" id="UP000197424"/>
    </source>
</evidence>
<organism evidence="2 3">
    <name type="scientific">Laribacter hongkongensis</name>
    <dbReference type="NCBI Taxonomy" id="168471"/>
    <lineage>
        <taxon>Bacteria</taxon>
        <taxon>Pseudomonadati</taxon>
        <taxon>Pseudomonadota</taxon>
        <taxon>Betaproteobacteria</taxon>
        <taxon>Neisseriales</taxon>
        <taxon>Aquaspirillaceae</taxon>
        <taxon>Laribacter</taxon>
    </lineage>
</organism>
<reference evidence="3" key="1">
    <citation type="submission" date="2017-06" db="EMBL/GenBank/DDBJ databases">
        <title>Whole genome sequence of Laribacter hongkongensis LHGZ1.</title>
        <authorList>
            <person name="Chen D."/>
            <person name="Wu H."/>
            <person name="Chen J."/>
        </authorList>
    </citation>
    <scope>NUCLEOTIDE SEQUENCE [LARGE SCALE GENOMIC DNA]</scope>
    <source>
        <strain evidence="3">LHGZ1</strain>
    </source>
</reference>
<dbReference type="PANTHER" id="PTHR38477:SF1">
    <property type="entry name" value="MUREIN L,D-TRANSPEPTIDASE CATALYTIC DOMAIN FAMILY PROTEIN"/>
    <property type="match status" value="1"/>
</dbReference>
<protein>
    <submittedName>
        <fullName evidence="2">YkuD_2 domain containing protein</fullName>
    </submittedName>
</protein>
<dbReference type="InterPro" id="IPR032676">
    <property type="entry name" value="YkuD_2"/>
</dbReference>
<dbReference type="PANTHER" id="PTHR38477">
    <property type="entry name" value="HYPOTHETICAL EXPORTED PROTEIN"/>
    <property type="match status" value="1"/>
</dbReference>
<keyword evidence="1" id="KW-0732">Signal</keyword>
<dbReference type="EMBL" id="CP022115">
    <property type="protein sequence ID" value="ASJ25439.1"/>
    <property type="molecule type" value="Genomic_DNA"/>
</dbReference>
<dbReference type="RefSeq" id="WP_088861299.1">
    <property type="nucleotide sequence ID" value="NZ_CP022115.1"/>
</dbReference>
<dbReference type="Pfam" id="PF13645">
    <property type="entry name" value="YkuD_2"/>
    <property type="match status" value="1"/>
</dbReference>
<accession>A0A248LLR7</accession>
<evidence type="ECO:0000313" key="2">
    <source>
        <dbReference type="EMBL" id="ASJ25439.1"/>
    </source>
</evidence>
<sequence length="236" mass="25463">MLRVSSVWRSVAAACALVAPLAHAALPSADELLRLAPDASPQAIRLALSAAGCAESSLDERQDYLTVIDFSRPSREKRLWVFDLRQPRLVFEEWVTHGKNSGGDLASTFSNRPNSYQTSLGLFRTGATYRGKHGTSLRLEGLEPGINHNSEARGIVIHSAAYADPGVVPSLGRLGRSEGCPAVRPAVAPELIRTLSRGSYVFAYYPQQDWLSSSRFLAGASCRTSLASRQAASGHL</sequence>
<gene>
    <name evidence="2" type="ORF">LHGZ1_2608</name>
</gene>
<feature type="signal peptide" evidence="1">
    <location>
        <begin position="1"/>
        <end position="24"/>
    </location>
</feature>
<name>A0A248LLR7_9NEIS</name>
<evidence type="ECO:0000256" key="1">
    <source>
        <dbReference type="SAM" id="SignalP"/>
    </source>
</evidence>
<dbReference type="Proteomes" id="UP000197424">
    <property type="component" value="Chromosome"/>
</dbReference>
<feature type="chain" id="PRO_5044379204" evidence="1">
    <location>
        <begin position="25"/>
        <end position="236"/>
    </location>
</feature>
<dbReference type="OrthoDB" id="9815195at2"/>